<comment type="caution">
    <text evidence="2">The sequence shown here is derived from an EMBL/GenBank/DDBJ whole genome shotgun (WGS) entry which is preliminary data.</text>
</comment>
<feature type="transmembrane region" description="Helical" evidence="1">
    <location>
        <begin position="6"/>
        <end position="28"/>
    </location>
</feature>
<sequence>MIRVDVVLAIAIILSVSLAVVFVLWIFYNSRWGKEKTAADSVEQVQQCSYCAYIFVSHRRGDILMCPRCKSYIEDTPSAG</sequence>
<keyword evidence="1" id="KW-0812">Transmembrane</keyword>
<name>A0A1G2KNB2_9BACT</name>
<gene>
    <name evidence="2" type="ORF">A3C07_03375</name>
</gene>
<dbReference type="Proteomes" id="UP000179023">
    <property type="component" value="Unassembled WGS sequence"/>
</dbReference>
<dbReference type="STRING" id="1802270.A3C07_03375"/>
<protein>
    <recommendedName>
        <fullName evidence="4">Hydrogenase nickel incorporation protein HypA</fullName>
    </recommendedName>
</protein>
<evidence type="ECO:0000256" key="1">
    <source>
        <dbReference type="SAM" id="Phobius"/>
    </source>
</evidence>
<organism evidence="2 3">
    <name type="scientific">Candidatus Sungbacteria bacterium RIFCSPHIGHO2_02_FULL_47_11</name>
    <dbReference type="NCBI Taxonomy" id="1802270"/>
    <lineage>
        <taxon>Bacteria</taxon>
        <taxon>Candidatus Sungiibacteriota</taxon>
    </lineage>
</organism>
<dbReference type="EMBL" id="MHQI01000003">
    <property type="protein sequence ID" value="OHA00905.1"/>
    <property type="molecule type" value="Genomic_DNA"/>
</dbReference>
<keyword evidence="1" id="KW-1133">Transmembrane helix</keyword>
<accession>A0A1G2KNB2</accession>
<proteinExistence type="predicted"/>
<evidence type="ECO:0000313" key="3">
    <source>
        <dbReference type="Proteomes" id="UP000179023"/>
    </source>
</evidence>
<evidence type="ECO:0000313" key="2">
    <source>
        <dbReference type="EMBL" id="OHA00905.1"/>
    </source>
</evidence>
<keyword evidence="1" id="KW-0472">Membrane</keyword>
<evidence type="ECO:0008006" key="4">
    <source>
        <dbReference type="Google" id="ProtNLM"/>
    </source>
</evidence>
<reference evidence="2 3" key="1">
    <citation type="journal article" date="2016" name="Nat. Commun.">
        <title>Thousands of microbial genomes shed light on interconnected biogeochemical processes in an aquifer system.</title>
        <authorList>
            <person name="Anantharaman K."/>
            <person name="Brown C.T."/>
            <person name="Hug L.A."/>
            <person name="Sharon I."/>
            <person name="Castelle C.J."/>
            <person name="Probst A.J."/>
            <person name="Thomas B.C."/>
            <person name="Singh A."/>
            <person name="Wilkins M.J."/>
            <person name="Karaoz U."/>
            <person name="Brodie E.L."/>
            <person name="Williams K.H."/>
            <person name="Hubbard S.S."/>
            <person name="Banfield J.F."/>
        </authorList>
    </citation>
    <scope>NUCLEOTIDE SEQUENCE [LARGE SCALE GENOMIC DNA]</scope>
</reference>
<dbReference type="AlphaFoldDB" id="A0A1G2KNB2"/>